<dbReference type="PROSITE" id="PS50002">
    <property type="entry name" value="SH3"/>
    <property type="match status" value="1"/>
</dbReference>
<keyword evidence="5" id="KW-0732">Signal</keyword>
<dbReference type="Gene3D" id="3.90.1290.10">
    <property type="entry name" value="Plakin repeat"/>
    <property type="match status" value="2"/>
</dbReference>
<keyword evidence="1 4" id="KW-0728">SH3 domain</keyword>
<dbReference type="GO" id="GO:0005856">
    <property type="term" value="C:cytoskeleton"/>
    <property type="evidence" value="ECO:0007669"/>
    <property type="project" value="InterPro"/>
</dbReference>
<dbReference type="Pfam" id="PF00681">
    <property type="entry name" value="Plectin"/>
    <property type="match status" value="1"/>
</dbReference>
<dbReference type="SUPFAM" id="SSF75399">
    <property type="entry name" value="Plakin repeat"/>
    <property type="match status" value="2"/>
</dbReference>
<evidence type="ECO:0000313" key="7">
    <source>
        <dbReference type="EMBL" id="KAK3596903.1"/>
    </source>
</evidence>
<evidence type="ECO:0000256" key="5">
    <source>
        <dbReference type="SAM" id="SignalP"/>
    </source>
</evidence>
<dbReference type="InterPro" id="IPR001101">
    <property type="entry name" value="Plectin_repeat"/>
</dbReference>
<organism evidence="7 8">
    <name type="scientific">Potamilus streckersoni</name>
    <dbReference type="NCBI Taxonomy" id="2493646"/>
    <lineage>
        <taxon>Eukaryota</taxon>
        <taxon>Metazoa</taxon>
        <taxon>Spiralia</taxon>
        <taxon>Lophotrochozoa</taxon>
        <taxon>Mollusca</taxon>
        <taxon>Bivalvia</taxon>
        <taxon>Autobranchia</taxon>
        <taxon>Heteroconchia</taxon>
        <taxon>Palaeoheterodonta</taxon>
        <taxon>Unionida</taxon>
        <taxon>Unionoidea</taxon>
        <taxon>Unionidae</taxon>
        <taxon>Ambleminae</taxon>
        <taxon>Lampsilini</taxon>
        <taxon>Potamilus</taxon>
    </lineage>
</organism>
<sequence>MLTVILVWFYFRDTAEGLCSCWERTRKRRMAKSEVQKCLDWLLEQKEELEVCPLGFNKQGVLDGAKKLRAKQVRITDYQNEVNGMAEKHKLSDEEMHEVAETYQSVKALSDKRSGCFEILSGIAGLEDHIQTLSTEFDNKAVHLTRLAENNKEKSGAGLSNESLSRATQNCTIAVRQNWKWINEVMQCAHVHLSNAAFYHEFFHEVEEAEYWLNATMSKMHLSFNKSKLNGDQTDVREIQEEMRDTLMAYLRWQSKVDNIFSRAKDIVPVPLRVKPLQDPVNAIALTNYKTADIELYEGEHVLVLDNSDRSKWLVENNRKQSCLVPSVIILIPGPTGEAVDAGIRLRIQLLSLWTTSLKRLGYQLIAFMQLVFRDWNEDEITALQSMGKDDRKELLRIMQYIEDSLNKNWSGYRDFENLQEKMSRLRMILEEANDSKREDSEMTSTVVVQLKTLEELMSKYKEFWTYWETHKATVELIRQPKYLLVCDKWDQLRFVTTAHFVRFWDSTLQLGGDRTADGSVLIYEKSKEKLERLPEDVEEGLDETKIIKTETATVEATKKTKLEKQESISGEVTHYTETEETETEQVTSSVEEVQHTYIITAVKDPRDNKQLSLQEAIMMGVLDQAAGLYTNPSTGKSITIAEALNLGKITVEITSQKKIKEEKKSYGIITVKTTRETRPYTIDAIIDPVTDEELTIREAADKGIFDPHNQIYKSETGEEIAVLDAIHSGLIKASFHGDHKDSKSEVTKSYAVSGVVDQRRKRKVTFQDAVQLGLLDKETGCYVNNVTGEKVHVSEAIMKGLIKARVIKDPSSLDIDPENKIVIEKLANVRSKIMKAVKASKAFKANSESK</sequence>
<feature type="signal peptide" evidence="5">
    <location>
        <begin position="1"/>
        <end position="17"/>
    </location>
</feature>
<feature type="chain" id="PRO_5042108416" description="SH3 domain-containing protein" evidence="5">
    <location>
        <begin position="18"/>
        <end position="851"/>
    </location>
</feature>
<proteinExistence type="predicted"/>
<feature type="domain" description="SH3" evidence="6">
    <location>
        <begin position="278"/>
        <end position="335"/>
    </location>
</feature>
<dbReference type="InterPro" id="IPR035915">
    <property type="entry name" value="Plakin_repeat_sf"/>
</dbReference>
<reference evidence="7" key="3">
    <citation type="submission" date="2023-05" db="EMBL/GenBank/DDBJ databases">
        <authorList>
            <person name="Smith C.H."/>
        </authorList>
    </citation>
    <scope>NUCLEOTIDE SEQUENCE</scope>
    <source>
        <strain evidence="7">CHS0354</strain>
        <tissue evidence="7">Mantle</tissue>
    </source>
</reference>
<evidence type="ECO:0000313" key="8">
    <source>
        <dbReference type="Proteomes" id="UP001195483"/>
    </source>
</evidence>
<dbReference type="Gene3D" id="1.20.58.60">
    <property type="match status" value="1"/>
</dbReference>
<reference evidence="7" key="1">
    <citation type="journal article" date="2021" name="Genome Biol. Evol.">
        <title>A High-Quality Reference Genome for a Parasitic Bivalve with Doubly Uniparental Inheritance (Bivalvia: Unionida).</title>
        <authorList>
            <person name="Smith C.H."/>
        </authorList>
    </citation>
    <scope>NUCLEOTIDE SEQUENCE</scope>
    <source>
        <strain evidence="7">CHS0354</strain>
    </source>
</reference>
<dbReference type="GO" id="GO:0045104">
    <property type="term" value="P:intermediate filament cytoskeleton organization"/>
    <property type="evidence" value="ECO:0007669"/>
    <property type="project" value="InterPro"/>
</dbReference>
<reference evidence="7" key="2">
    <citation type="journal article" date="2021" name="Genome Biol. Evol.">
        <title>Developing a high-quality reference genome for a parasitic bivalve with doubly uniparental inheritance (Bivalvia: Unionida).</title>
        <authorList>
            <person name="Smith C.H."/>
        </authorList>
    </citation>
    <scope>NUCLEOTIDE SEQUENCE</scope>
    <source>
        <strain evidence="7">CHS0354</strain>
        <tissue evidence="7">Mantle</tissue>
    </source>
</reference>
<dbReference type="InterPro" id="IPR001452">
    <property type="entry name" value="SH3_domain"/>
</dbReference>
<evidence type="ECO:0000259" key="6">
    <source>
        <dbReference type="PROSITE" id="PS50002"/>
    </source>
</evidence>
<dbReference type="SUPFAM" id="SSF46966">
    <property type="entry name" value="Spectrin repeat"/>
    <property type="match status" value="1"/>
</dbReference>
<dbReference type="Proteomes" id="UP001195483">
    <property type="component" value="Unassembled WGS sequence"/>
</dbReference>
<evidence type="ECO:0000256" key="2">
    <source>
        <dbReference type="ARBA" id="ARBA00022553"/>
    </source>
</evidence>
<evidence type="ECO:0000256" key="1">
    <source>
        <dbReference type="ARBA" id="ARBA00022443"/>
    </source>
</evidence>
<dbReference type="InterPro" id="IPR043197">
    <property type="entry name" value="Plakin"/>
</dbReference>
<comment type="caution">
    <text evidence="7">The sequence shown here is derived from an EMBL/GenBank/DDBJ whole genome shotgun (WGS) entry which is preliminary data.</text>
</comment>
<dbReference type="InterPro" id="IPR041615">
    <property type="entry name" value="Desmoplakin_SH3"/>
</dbReference>
<keyword evidence="2" id="KW-0597">Phosphoprotein</keyword>
<accession>A0AAE0SSP1</accession>
<name>A0AAE0SSP1_9BIVA</name>
<dbReference type="AlphaFoldDB" id="A0AAE0SSP1"/>
<dbReference type="Pfam" id="PF17902">
    <property type="entry name" value="SH3_10"/>
    <property type="match status" value="1"/>
</dbReference>
<keyword evidence="3" id="KW-0677">Repeat</keyword>
<dbReference type="PANTHER" id="PTHR23169">
    <property type="entry name" value="ENVOPLAKIN"/>
    <property type="match status" value="1"/>
</dbReference>
<protein>
    <recommendedName>
        <fullName evidence="6">SH3 domain-containing protein</fullName>
    </recommendedName>
</protein>
<gene>
    <name evidence="7" type="ORF">CHS0354_031681</name>
</gene>
<evidence type="ECO:0000256" key="3">
    <source>
        <dbReference type="ARBA" id="ARBA00022737"/>
    </source>
</evidence>
<keyword evidence="8" id="KW-1185">Reference proteome</keyword>
<dbReference type="EMBL" id="JAEAOA010001892">
    <property type="protein sequence ID" value="KAK3596903.1"/>
    <property type="molecule type" value="Genomic_DNA"/>
</dbReference>
<dbReference type="SMART" id="SM00250">
    <property type="entry name" value="PLEC"/>
    <property type="match status" value="3"/>
</dbReference>
<evidence type="ECO:0000256" key="4">
    <source>
        <dbReference type="PROSITE-ProRule" id="PRU00192"/>
    </source>
</evidence>
<dbReference type="Gene3D" id="2.30.30.40">
    <property type="entry name" value="SH3 Domains"/>
    <property type="match status" value="1"/>
</dbReference>